<dbReference type="PROSITE" id="PS01208">
    <property type="entry name" value="VWFC_1"/>
    <property type="match status" value="1"/>
</dbReference>
<feature type="region of interest" description="Disordered" evidence="1">
    <location>
        <begin position="2224"/>
        <end position="2244"/>
    </location>
</feature>
<feature type="region of interest" description="Disordered" evidence="1">
    <location>
        <begin position="1401"/>
        <end position="1699"/>
    </location>
</feature>
<keyword evidence="2" id="KW-0732">Signal</keyword>
<feature type="region of interest" description="Disordered" evidence="1">
    <location>
        <begin position="335"/>
        <end position="354"/>
    </location>
</feature>
<feature type="compositionally biased region" description="Basic and acidic residues" evidence="1">
    <location>
        <begin position="2731"/>
        <end position="2743"/>
    </location>
</feature>
<dbReference type="InterPro" id="IPR001007">
    <property type="entry name" value="VWF_dom"/>
</dbReference>
<evidence type="ECO:0000256" key="2">
    <source>
        <dbReference type="SAM" id="SignalP"/>
    </source>
</evidence>
<evidence type="ECO:0000313" key="5">
    <source>
        <dbReference type="Proteomes" id="UP000494256"/>
    </source>
</evidence>
<feature type="compositionally biased region" description="Basic and acidic residues" evidence="1">
    <location>
        <begin position="2224"/>
        <end position="2233"/>
    </location>
</feature>
<dbReference type="OrthoDB" id="5371837at2759"/>
<feature type="compositionally biased region" description="Polar residues" evidence="1">
    <location>
        <begin position="2702"/>
        <end position="2723"/>
    </location>
</feature>
<feature type="signal peptide" evidence="2">
    <location>
        <begin position="1"/>
        <end position="37"/>
    </location>
</feature>
<evidence type="ECO:0000256" key="1">
    <source>
        <dbReference type="SAM" id="MobiDB-lite"/>
    </source>
</evidence>
<feature type="domain" description="VWFC" evidence="3">
    <location>
        <begin position="897"/>
        <end position="963"/>
    </location>
</feature>
<feature type="compositionally biased region" description="Basic and acidic residues" evidence="1">
    <location>
        <begin position="1914"/>
        <end position="1939"/>
    </location>
</feature>
<feature type="compositionally biased region" description="Polar residues" evidence="1">
    <location>
        <begin position="480"/>
        <end position="490"/>
    </location>
</feature>
<dbReference type="SUPFAM" id="SSF57603">
    <property type="entry name" value="FnI-like domain"/>
    <property type="match status" value="6"/>
</dbReference>
<feature type="region of interest" description="Disordered" evidence="1">
    <location>
        <begin position="2642"/>
        <end position="2836"/>
    </location>
</feature>
<feature type="region of interest" description="Disordered" evidence="1">
    <location>
        <begin position="479"/>
        <end position="531"/>
    </location>
</feature>
<feature type="region of interest" description="Disordered" evidence="1">
    <location>
        <begin position="2263"/>
        <end position="2340"/>
    </location>
</feature>
<feature type="compositionally biased region" description="Polar residues" evidence="1">
    <location>
        <begin position="695"/>
        <end position="706"/>
    </location>
</feature>
<dbReference type="PROSITE" id="PS51257">
    <property type="entry name" value="PROKAR_LIPOPROTEIN"/>
    <property type="match status" value="1"/>
</dbReference>
<feature type="compositionally biased region" description="Polar residues" evidence="1">
    <location>
        <begin position="2263"/>
        <end position="2301"/>
    </location>
</feature>
<feature type="region of interest" description="Disordered" evidence="1">
    <location>
        <begin position="1772"/>
        <end position="2189"/>
    </location>
</feature>
<feature type="compositionally biased region" description="Basic and acidic residues" evidence="1">
    <location>
        <begin position="1513"/>
        <end position="1523"/>
    </location>
</feature>
<feature type="compositionally biased region" description="Basic and acidic residues" evidence="1">
    <location>
        <begin position="2076"/>
        <end position="2085"/>
    </location>
</feature>
<accession>A0A8S1ABR6</accession>
<feature type="compositionally biased region" description="Basic and acidic residues" evidence="1">
    <location>
        <begin position="1646"/>
        <end position="1663"/>
    </location>
</feature>
<gene>
    <name evidence="4" type="ORF">APLA_LOCUS9863</name>
</gene>
<feature type="compositionally biased region" description="Basic and acidic residues" evidence="1">
    <location>
        <begin position="645"/>
        <end position="664"/>
    </location>
</feature>
<feature type="compositionally biased region" description="Basic and acidic residues" evidence="1">
    <location>
        <begin position="2103"/>
        <end position="2113"/>
    </location>
</feature>
<feature type="compositionally biased region" description="Basic and acidic residues" evidence="1">
    <location>
        <begin position="2305"/>
        <end position="2320"/>
    </location>
</feature>
<feature type="compositionally biased region" description="Basic and acidic residues" evidence="1">
    <location>
        <begin position="2037"/>
        <end position="2050"/>
    </location>
</feature>
<feature type="compositionally biased region" description="Polar residues" evidence="1">
    <location>
        <begin position="2000"/>
        <end position="2014"/>
    </location>
</feature>
<feature type="region of interest" description="Disordered" evidence="1">
    <location>
        <begin position="2462"/>
        <end position="2497"/>
    </location>
</feature>
<dbReference type="InterPro" id="IPR052624">
    <property type="entry name" value="CRIM1"/>
</dbReference>
<feature type="compositionally biased region" description="Acidic residues" evidence="1">
    <location>
        <begin position="370"/>
        <end position="379"/>
    </location>
</feature>
<dbReference type="Proteomes" id="UP000494256">
    <property type="component" value="Unassembled WGS sequence"/>
</dbReference>
<evidence type="ECO:0000259" key="3">
    <source>
        <dbReference type="PROSITE" id="PS50184"/>
    </source>
</evidence>
<dbReference type="PANTHER" id="PTHR46439">
    <property type="entry name" value="CYSTEINE-RICH MOTOR NEURON 1 PROTEIN"/>
    <property type="match status" value="1"/>
</dbReference>
<feature type="compositionally biased region" description="Basic and acidic residues" evidence="1">
    <location>
        <begin position="1599"/>
        <end position="1621"/>
    </location>
</feature>
<dbReference type="GO" id="GO:0005886">
    <property type="term" value="C:plasma membrane"/>
    <property type="evidence" value="ECO:0007669"/>
    <property type="project" value="TreeGrafter"/>
</dbReference>
<feature type="compositionally biased region" description="Polar residues" evidence="1">
    <location>
        <begin position="858"/>
        <end position="868"/>
    </location>
</feature>
<feature type="compositionally biased region" description="Basic and acidic residues" evidence="1">
    <location>
        <begin position="1467"/>
        <end position="1477"/>
    </location>
</feature>
<feature type="region of interest" description="Disordered" evidence="1">
    <location>
        <begin position="1296"/>
        <end position="1362"/>
    </location>
</feature>
<feature type="compositionally biased region" description="Polar residues" evidence="1">
    <location>
        <begin position="1418"/>
        <end position="1432"/>
    </location>
</feature>
<comment type="caution">
    <text evidence="4">The sequence shown here is derived from an EMBL/GenBank/DDBJ whole genome shotgun (WGS) entry which is preliminary data.</text>
</comment>
<feature type="compositionally biased region" description="Basic and acidic residues" evidence="1">
    <location>
        <begin position="1533"/>
        <end position="1552"/>
    </location>
</feature>
<evidence type="ECO:0000313" key="4">
    <source>
        <dbReference type="EMBL" id="CAB3242231.1"/>
    </source>
</evidence>
<feature type="compositionally biased region" description="Polar residues" evidence="1">
    <location>
        <begin position="1296"/>
        <end position="1305"/>
    </location>
</feature>
<feature type="compositionally biased region" description="Basic and acidic residues" evidence="1">
    <location>
        <begin position="1308"/>
        <end position="1326"/>
    </location>
</feature>
<name>A0A8S1ABR6_ARCPL</name>
<dbReference type="EMBL" id="CADEBD010000312">
    <property type="protein sequence ID" value="CAB3242231.1"/>
    <property type="molecule type" value="Genomic_DNA"/>
</dbReference>
<proteinExistence type="predicted"/>
<feature type="compositionally biased region" description="Basic and acidic residues" evidence="1">
    <location>
        <begin position="2483"/>
        <end position="2494"/>
    </location>
</feature>
<feature type="compositionally biased region" description="Basic and acidic residues" evidence="1">
    <location>
        <begin position="1442"/>
        <end position="1458"/>
    </location>
</feature>
<dbReference type="PANTHER" id="PTHR46439:SF1">
    <property type="entry name" value="CYSTEINE-RICH MOTOR NEURON 1 PROTEIN"/>
    <property type="match status" value="1"/>
</dbReference>
<feature type="region of interest" description="Disordered" evidence="1">
    <location>
        <begin position="828"/>
        <end position="868"/>
    </location>
</feature>
<feature type="compositionally biased region" description="Polar residues" evidence="1">
    <location>
        <begin position="2778"/>
        <end position="2794"/>
    </location>
</feature>
<feature type="compositionally biased region" description="Basic and acidic residues" evidence="1">
    <location>
        <begin position="2671"/>
        <end position="2683"/>
    </location>
</feature>
<dbReference type="SMART" id="SM00214">
    <property type="entry name" value="VWC"/>
    <property type="match status" value="4"/>
</dbReference>
<feature type="compositionally biased region" description="Basic and acidic residues" evidence="1">
    <location>
        <begin position="1558"/>
        <end position="1569"/>
    </location>
</feature>
<dbReference type="PROSITE" id="PS50184">
    <property type="entry name" value="VWFC_2"/>
    <property type="match status" value="2"/>
</dbReference>
<protein>
    <recommendedName>
        <fullName evidence="3">VWFC domain-containing protein</fullName>
    </recommendedName>
</protein>
<feature type="chain" id="PRO_5035809204" description="VWFC domain-containing protein" evidence="2">
    <location>
        <begin position="38"/>
        <end position="2996"/>
    </location>
</feature>
<sequence>MLAIRNEQICRDGRSQMDQRAAGALLALAACFACTAAAPTAGNHTALDLYEGTSDGCYYNFQHYGEGDRIMTNEPCLNCTCHNRMLMCYLRVCPFTKPIGQDCTVEKRADQCCPIVTCPDVPVDLLTSTSTSSPAEYGATGLGKLDKYGCSINGKYFPEGSKVPPTPNKPCEHCYCIRNMTTCVMQECTLHVDGCTPIYHKDVCCPIRYSCDHPEDEVPLLDDMSTTVRPTPGFLLTTTTLSPVTQMSQDCVHNDQIIADGALITTEKACEHCYCMKGDIVCVVQECGAPMENEGKNCTSLPPREGQCCPDTYICEGDDFNTDIPDESTTVSLLEKQTTLSPPRRSGVEGSGYRIEPNESAYTAIPSTEPELEGSGEELEPTKPTEEHEVLTSVKPLGIEEITEESDQYIPVTTKAPAYEEFESSTKEIDNDYKPQIYSTQDTLNEDIGDITIGVTEDVPQKHVTSAITSVPESYDKYTTESIESHNTVPDASPEKEHEILPENTPSATDIPTSEEVKPTMPQKSEDDKEMDATLNPIAEIDTHDERTTDKTVVIPEHVTQKEISALESDMGGTTSAYATSEELETVTKEVVMKENETSKTEKHILSTTNTPLAEGEQLTTELNLAQNTVVSGEDESEHSLLIPEKTRKTTESDIEGTEKTPKENVLEPKERLTIVATPSTESESTAEPDKGLNTIPSDTDEQSTSQPLLTDINISLIETKTTESTDIIDIEKSPVTTSASILQSEANITKADQHTITTEPSFRKEDEVIVSTEKTKQEFGTTTIKTEFVDEGFIPTLTHDEKLSTGQDVPSTDEDITTIMPEYEKELEQKLSQKQPTTESIHEPSVSSGSLPEKVTETNSQPEGTSLPTIEITTHATTLMNEVNTHEEPSRIPGEGDCLLNGVTYRNNTVVPSTNNCQTGCKCISSIIKCDPIICSPPPDYMSNCQSIYDTPDSCCPTYICDHPRETIPPQSDNQMSGTEPPVLSPTIECRGDQCELTETTKPTGPSELCTSDDCLSATSDKIGNECGPDGCGDFVKESVSLKPSVEQQGCTDGKCESSKEDCNDGKCQVLPTGSEQPSIKPCNGEDCNVQDEEILKIEIPVTQTATDVNCGSSGCDSNVVTPPQKNQQEICNEKDGCKSEDITTYECDGDKPCRRKDSSITEQLRPSKCEDEDCVQQTDTTLEEEMSKLSTVSSISDKTQSNAVTEKIAPVNVEKISESTDSPIFDQKIPISTTIAQSTTEQTDKILDEEKEISTVEPNLIEKEGTKNPNDMETDLLNSNEEVTTLKPNIIQSAEENQATSTPEFVKVDHTDKTSPVKEEKTQQPDENDEEETNKKASIDEEVTNIPDLTEEYTPKSTDVSKAVTEQFDKFTVSEESITKITDVTKEYSDRSTQIPDIVLENTTKTPDIMKESIEESVSTDDVTRASITEPTDIPYASDDAEKLSGHKVTPIEDKSTSTPSVTKEYSDNLTEKPYEVTLTTESSTKIPEIIEKQTAEPISITEKATGTPDHVIENTDKPSSPEDQNTEKPNAPEKQDVDKISLVEEETSKNTETPEVIKGHTDRASTTEEYYTKAPDGPETQSYVPVFITEEVTETPDYRIDHSDKPTLVEKDDTKLPDSTENEPDDKLTPVKEVSTKTPQIIEDLRDETTKVPETIKDQTDETTNSPDVVEEQTDKSSEASVSDIKTPDIKEEHTLIPVIINEETTKTPHDAEVDLYQTSSPEEHDITMPHDHVDITVLPKDEKEKPILVEEELPEISTDIRESIEKKTEFIEKEGTTEPTIAEENGTESMEVIEDSTKKPMLIDEASPDDIEGNTNELPIVTEESSTDKSKVKEDVAKDKPLDAEKATEVPNIGKEDHTTASLEPEHTDRPDVFEIHTNEPDSKYTEPHEPQIPGEDKSGTKSPETYVTESEKEMKLPESLIEEHTKTTGEESDKIIPASTPAYESQTAGNEESKKPHLVTFDMSVTDKISKSPDAQGEESPITGFQEAVTKQEEITQQPLDEGYQTTYHPSKHVTSENEAAEVPEIVMTTESVEKATKSTEHEIIQEQEEDSTGVPKQEPLPSATQSPSDKITELHKAEQPDSPDVTETKNTSQEEETTTKAFEDENIKSSVSESHVTLGYEDAYTTQEVDKITGTVDTETQTGELKPHEGELESTSIKVPIADSKDDINKNQPDVKTPEKEEMITSSIDTIVTTAPFKGFTETKDTWNTSEEHISTKYNEETTEHLEQPSTKQIDDSSEMLISSSKTTMVPEEYHTQSHLGYTETPISKQTTPSESYELPTTPTSSEISQETSDFTKPISEEPHRRTEITDLEKTTPATSEAGDSSIYEEKTTKISDSYFPVHSDLSTVEPQLYTATESADFEVTEYVKPASVAPELTKTTESLYSEPASVDLQKTTIIPELSDKPSAVTLTPTEDREVQKSSTELPATLMEIHTASPETQTTTVAPLSLETETDVSVAGDKHDGTKTVPAPVSDTEAEKETTEKEDVTTSLHEFTPTKTMEVTESPVKATSQVEISETTPYLIELEEHTHKIIDDISTVLPTIDKEPTYETEVGISTPSSKDEHIDVQELMTQSPFEEEHTSKIKENLSTVSTVEDYTKKIPEDTSSGSELVSAVTTELNDVEKVTEKIPGEIFETATKQSERPSSEESSTISEIVLYPTTLSEPKETDAEAKPSVEQETGAPAIGEDGGVPQKDITTSKAQEFQYTTPTIVSDTPQKLPVSESDDKVPTDEEYSHPHITTADESVFPTTKATTIKQEELLTPSPEDKFSTPEQKPTSDAVSSSSTAEIPKPPTEMVPTDEIPTPEDDGLSSGVSGYGEPDYGEEDQAFGPGTCRYGGKVYVSAQQIPRDDPCDFCFCFRSDIICLQQSCPPPIHGCHEEPIQGFCCPRYECPVSMATTVNVTTTTTTTTTTLPPHFPTHGYKGSAQRRGCQIKGHIYKVGEVVRSSSGPCLHCTCGGDGQMKCDPKACTPEPMLRQMIAAAVSAKRRR</sequence>
<feature type="compositionally biased region" description="Basic and acidic residues" evidence="1">
    <location>
        <begin position="1689"/>
        <end position="1698"/>
    </location>
</feature>
<feature type="compositionally biased region" description="Polar residues" evidence="1">
    <location>
        <begin position="833"/>
        <end position="851"/>
    </location>
</feature>
<feature type="region of interest" description="Disordered" evidence="1">
    <location>
        <begin position="630"/>
        <end position="664"/>
    </location>
</feature>
<feature type="compositionally biased region" description="Basic and acidic residues" evidence="1">
    <location>
        <begin position="1830"/>
        <end position="1904"/>
    </location>
</feature>
<feature type="region of interest" description="Disordered" evidence="1">
    <location>
        <begin position="678"/>
        <end position="706"/>
    </location>
</feature>
<reference evidence="4 5" key="1">
    <citation type="submission" date="2020-04" db="EMBL/GenBank/DDBJ databases">
        <authorList>
            <person name="Wallbank WR R."/>
            <person name="Pardo Diaz C."/>
            <person name="Kozak K."/>
            <person name="Martin S."/>
            <person name="Jiggins C."/>
            <person name="Moest M."/>
            <person name="Warren A I."/>
            <person name="Byers J.R.P. K."/>
            <person name="Montejo-Kovacevich G."/>
            <person name="Yen C E."/>
        </authorList>
    </citation>
    <scope>NUCLEOTIDE SEQUENCE [LARGE SCALE GENOMIC DNA]</scope>
</reference>
<feature type="region of interest" description="Disordered" evidence="1">
    <location>
        <begin position="361"/>
        <end position="388"/>
    </location>
</feature>
<organism evidence="4 5">
    <name type="scientific">Arctia plantaginis</name>
    <name type="common">Wood tiger moth</name>
    <name type="synonym">Phalaena plantaginis</name>
    <dbReference type="NCBI Taxonomy" id="874455"/>
    <lineage>
        <taxon>Eukaryota</taxon>
        <taxon>Metazoa</taxon>
        <taxon>Ecdysozoa</taxon>
        <taxon>Arthropoda</taxon>
        <taxon>Hexapoda</taxon>
        <taxon>Insecta</taxon>
        <taxon>Pterygota</taxon>
        <taxon>Neoptera</taxon>
        <taxon>Endopterygota</taxon>
        <taxon>Lepidoptera</taxon>
        <taxon>Glossata</taxon>
        <taxon>Ditrysia</taxon>
        <taxon>Noctuoidea</taxon>
        <taxon>Erebidae</taxon>
        <taxon>Arctiinae</taxon>
        <taxon>Arctia</taxon>
    </lineage>
</organism>
<feature type="domain" description="VWFC" evidence="3">
    <location>
        <begin position="249"/>
        <end position="316"/>
    </location>
</feature>